<keyword evidence="7 9" id="KW-1133">Transmembrane helix</keyword>
<feature type="transmembrane region" description="Helical" evidence="9">
    <location>
        <begin position="314"/>
        <end position="339"/>
    </location>
</feature>
<evidence type="ECO:0000256" key="1">
    <source>
        <dbReference type="ARBA" id="ARBA00004651"/>
    </source>
</evidence>
<evidence type="ECO:0000256" key="7">
    <source>
        <dbReference type="ARBA" id="ARBA00022989"/>
    </source>
</evidence>
<dbReference type="Pfam" id="PF00664">
    <property type="entry name" value="ABC_membrane"/>
    <property type="match status" value="1"/>
</dbReference>
<dbReference type="InterPro" id="IPR011527">
    <property type="entry name" value="ABC1_TM_dom"/>
</dbReference>
<name>A0A6N6W071_9BACT</name>
<dbReference type="InterPro" id="IPR027417">
    <property type="entry name" value="P-loop_NTPase"/>
</dbReference>
<dbReference type="InterPro" id="IPR050173">
    <property type="entry name" value="ABC_transporter_C-like"/>
</dbReference>
<dbReference type="InterPro" id="IPR003593">
    <property type="entry name" value="AAA+_ATPase"/>
</dbReference>
<dbReference type="PROSITE" id="PS00211">
    <property type="entry name" value="ABC_TRANSPORTER_1"/>
    <property type="match status" value="1"/>
</dbReference>
<dbReference type="Proteomes" id="UP000437748">
    <property type="component" value="Unassembled WGS sequence"/>
</dbReference>
<dbReference type="GO" id="GO:0140359">
    <property type="term" value="F:ABC-type transporter activity"/>
    <property type="evidence" value="ECO:0007669"/>
    <property type="project" value="InterPro"/>
</dbReference>
<accession>A0A6N6W071</accession>
<keyword evidence="4 9" id="KW-0812">Transmembrane</keyword>
<dbReference type="SMART" id="SM00382">
    <property type="entry name" value="AAA"/>
    <property type="match status" value="1"/>
</dbReference>
<dbReference type="GO" id="GO:0005524">
    <property type="term" value="F:ATP binding"/>
    <property type="evidence" value="ECO:0007669"/>
    <property type="project" value="UniProtKB-KW"/>
</dbReference>
<dbReference type="PROSITE" id="PS50893">
    <property type="entry name" value="ABC_TRANSPORTER_2"/>
    <property type="match status" value="1"/>
</dbReference>
<keyword evidence="3" id="KW-0813">Transport</keyword>
<keyword evidence="6 12" id="KW-0067">ATP-binding</keyword>
<dbReference type="OrthoDB" id="5578035at2"/>
<evidence type="ECO:0000256" key="8">
    <source>
        <dbReference type="ARBA" id="ARBA00023136"/>
    </source>
</evidence>
<evidence type="ECO:0000256" key="9">
    <source>
        <dbReference type="SAM" id="Phobius"/>
    </source>
</evidence>
<proteinExistence type="inferred from homology"/>
<gene>
    <name evidence="12" type="ORF">GCL60_04025</name>
</gene>
<feature type="transmembrane region" description="Helical" evidence="9">
    <location>
        <begin position="204"/>
        <end position="227"/>
    </location>
</feature>
<keyword evidence="13" id="KW-1185">Reference proteome</keyword>
<dbReference type="InterPro" id="IPR003439">
    <property type="entry name" value="ABC_transporter-like_ATP-bd"/>
</dbReference>
<evidence type="ECO:0000259" key="11">
    <source>
        <dbReference type="PROSITE" id="PS50929"/>
    </source>
</evidence>
<dbReference type="Gene3D" id="3.40.50.300">
    <property type="entry name" value="P-loop containing nucleotide triphosphate hydrolases"/>
    <property type="match status" value="1"/>
</dbReference>
<dbReference type="Pfam" id="PF00005">
    <property type="entry name" value="ABC_tran"/>
    <property type="match status" value="1"/>
</dbReference>
<comment type="caution">
    <text evidence="12">The sequence shown here is derived from an EMBL/GenBank/DDBJ whole genome shotgun (WGS) entry which is preliminary data.</text>
</comment>
<dbReference type="GO" id="GO:0016887">
    <property type="term" value="F:ATP hydrolysis activity"/>
    <property type="evidence" value="ECO:0007669"/>
    <property type="project" value="InterPro"/>
</dbReference>
<dbReference type="SUPFAM" id="SSF90123">
    <property type="entry name" value="ABC transporter transmembrane region"/>
    <property type="match status" value="1"/>
</dbReference>
<evidence type="ECO:0000313" key="12">
    <source>
        <dbReference type="EMBL" id="KAB8041116.1"/>
    </source>
</evidence>
<comment type="subcellular location">
    <subcellularLocation>
        <location evidence="1">Cell membrane</location>
        <topology evidence="1">Multi-pass membrane protein</topology>
    </subcellularLocation>
</comment>
<keyword evidence="8 9" id="KW-0472">Membrane</keyword>
<feature type="transmembrane region" description="Helical" evidence="9">
    <location>
        <begin position="76"/>
        <end position="101"/>
    </location>
</feature>
<evidence type="ECO:0000256" key="3">
    <source>
        <dbReference type="ARBA" id="ARBA00022448"/>
    </source>
</evidence>
<feature type="transmembrane region" description="Helical" evidence="9">
    <location>
        <begin position="233"/>
        <end position="255"/>
    </location>
</feature>
<evidence type="ECO:0000256" key="2">
    <source>
        <dbReference type="ARBA" id="ARBA00009726"/>
    </source>
</evidence>
<dbReference type="SUPFAM" id="SSF52540">
    <property type="entry name" value="P-loop containing nucleoside triphosphate hydrolases"/>
    <property type="match status" value="1"/>
</dbReference>
<dbReference type="GO" id="GO:0005886">
    <property type="term" value="C:plasma membrane"/>
    <property type="evidence" value="ECO:0007669"/>
    <property type="project" value="UniProtKB-SubCell"/>
</dbReference>
<evidence type="ECO:0000256" key="6">
    <source>
        <dbReference type="ARBA" id="ARBA00022840"/>
    </source>
</evidence>
<dbReference type="PANTHER" id="PTHR24223">
    <property type="entry name" value="ATP-BINDING CASSETTE SUB-FAMILY C"/>
    <property type="match status" value="1"/>
</dbReference>
<dbReference type="EMBL" id="WFLM01000001">
    <property type="protein sequence ID" value="KAB8041116.1"/>
    <property type="molecule type" value="Genomic_DNA"/>
</dbReference>
<evidence type="ECO:0000313" key="13">
    <source>
        <dbReference type="Proteomes" id="UP000437748"/>
    </source>
</evidence>
<evidence type="ECO:0000256" key="5">
    <source>
        <dbReference type="ARBA" id="ARBA00022741"/>
    </source>
</evidence>
<feature type="transmembrane region" description="Helical" evidence="9">
    <location>
        <begin position="127"/>
        <end position="147"/>
    </location>
</feature>
<organism evidence="12 13">
    <name type="scientific">Silvanigrella paludirubra</name>
    <dbReference type="NCBI Taxonomy" id="2499159"/>
    <lineage>
        <taxon>Bacteria</taxon>
        <taxon>Pseudomonadati</taxon>
        <taxon>Bdellovibrionota</taxon>
        <taxon>Oligoflexia</taxon>
        <taxon>Silvanigrellales</taxon>
        <taxon>Silvanigrellaceae</taxon>
        <taxon>Silvanigrella</taxon>
    </lineage>
</organism>
<evidence type="ECO:0000256" key="4">
    <source>
        <dbReference type="ARBA" id="ARBA00022692"/>
    </source>
</evidence>
<reference evidence="12 13" key="1">
    <citation type="submission" date="2019-10" db="EMBL/GenBank/DDBJ databases">
        <title>New species of Slilvanegrellaceae.</title>
        <authorList>
            <person name="Pitt A."/>
            <person name="Hahn M.W."/>
        </authorList>
    </citation>
    <scope>NUCLEOTIDE SEQUENCE [LARGE SCALE GENOMIC DNA]</scope>
    <source>
        <strain evidence="12 13">SP-Ram-0.45-NSY-1</strain>
    </source>
</reference>
<comment type="similarity">
    <text evidence="2">Belongs to the ABC transporter superfamily. ABCC family. Conjugate transporter (TC 3.A.1.208) subfamily.</text>
</comment>
<protein>
    <submittedName>
        <fullName evidence="12">ATP-binding cassette domain-containing protein</fullName>
    </submittedName>
</protein>
<dbReference type="AlphaFoldDB" id="A0A6N6W071"/>
<evidence type="ECO:0000259" key="10">
    <source>
        <dbReference type="PROSITE" id="PS50893"/>
    </source>
</evidence>
<feature type="domain" description="ABC transporter" evidence="10">
    <location>
        <begin position="427"/>
        <end position="682"/>
    </location>
</feature>
<dbReference type="InterPro" id="IPR036640">
    <property type="entry name" value="ABC1_TM_sf"/>
</dbReference>
<dbReference type="RefSeq" id="WP_153418639.1">
    <property type="nucleotide sequence ID" value="NZ_WFLM01000001.1"/>
</dbReference>
<feature type="domain" description="ABC transmembrane type-1" evidence="11">
    <location>
        <begin position="112"/>
        <end position="374"/>
    </location>
</feature>
<dbReference type="PROSITE" id="PS50929">
    <property type="entry name" value="ABC_TM1F"/>
    <property type="match status" value="1"/>
</dbReference>
<dbReference type="InterPro" id="IPR017871">
    <property type="entry name" value="ABC_transporter-like_CS"/>
</dbReference>
<dbReference type="PANTHER" id="PTHR24223:SF456">
    <property type="entry name" value="MULTIDRUG RESISTANCE-ASSOCIATED PROTEIN LETHAL(2)03659"/>
    <property type="match status" value="1"/>
</dbReference>
<sequence>MNQNKTSLWQKLSFSDVTPLMKKLGKRATQKSDLNSIDYVNKTLDNKDNYPEFKVAIPLLRQSPFRSLLTFEKKQFIFMFFIHVSDVIASLISALTAIQLLRSFESSSENFRLISLFYQNPSLNETFHFAIILALIIFLLNVLAASLHAQKIEKEMLLSWRIPFKLMQYIYTHLLFISKKDRATFQTGDITNMAQNDARFLGNYLAHGMVDIPVLMASCVFVMIVMIATIGNIAWLGFAIVLMQIPINLFFTWIGNKLHHEMMRRGDRRLQLVTEWVQGMRLVRYFGWGNHFRNEINQATLSEYKQDLKITAKYCSAFAITHNWWMVVSSAIFAGIVYFNGNKQASTIFAAIWLAGILGQQITPLPWFVNAWSQAVVASKRLQKFYLSRTQTEEFLPKNIINYDEETNILIDKIINKKEKYKISISFQIENISLRFSENEPYVLQNISFEIPENKIIAIVGPVASGKSLLIQIIMGDIIPTSGNVYFNLKININNEIKSITGNVHTETGIQLLRAIQSYVPQEAFIMSSTIRENIPLKYKQDNHSYVNDSEIINSLYVASFKTDLKQLDNGLDTEIGERGVNLSGGQKQRVSLSRSAFANSSFIILDDPLSAVDVKTEKELVQNIFLGEWGYQKTIIWATHRLEFLNHSHSIIFIDSGKLLEQGKYSDLIKNQNSRLNQFLLGLNNYGKH</sequence>
<keyword evidence="5" id="KW-0547">Nucleotide-binding</keyword>
<dbReference type="Gene3D" id="1.20.1560.10">
    <property type="entry name" value="ABC transporter type 1, transmembrane domain"/>
    <property type="match status" value="1"/>
</dbReference>